<evidence type="ECO:0000313" key="1">
    <source>
        <dbReference type="EMBL" id="PCH44825.1"/>
    </source>
</evidence>
<gene>
    <name evidence="1" type="ORF">WOLCODRAFT_19181</name>
</gene>
<organism evidence="1 2">
    <name type="scientific">Wolfiporia cocos (strain MD-104)</name>
    <name type="common">Brown rot fungus</name>
    <dbReference type="NCBI Taxonomy" id="742152"/>
    <lineage>
        <taxon>Eukaryota</taxon>
        <taxon>Fungi</taxon>
        <taxon>Dikarya</taxon>
        <taxon>Basidiomycota</taxon>
        <taxon>Agaricomycotina</taxon>
        <taxon>Agaricomycetes</taxon>
        <taxon>Polyporales</taxon>
        <taxon>Phaeolaceae</taxon>
        <taxon>Wolfiporia</taxon>
    </lineage>
</organism>
<name>A0A2H3JTE4_WOLCO</name>
<accession>A0A2H3JTE4</accession>
<proteinExistence type="predicted"/>
<reference evidence="1 2" key="1">
    <citation type="journal article" date="2012" name="Science">
        <title>The Paleozoic origin of enzymatic lignin decomposition reconstructed from 31 fungal genomes.</title>
        <authorList>
            <person name="Floudas D."/>
            <person name="Binder M."/>
            <person name="Riley R."/>
            <person name="Barry K."/>
            <person name="Blanchette R.A."/>
            <person name="Henrissat B."/>
            <person name="Martinez A.T."/>
            <person name="Otillar R."/>
            <person name="Spatafora J.W."/>
            <person name="Yadav J.S."/>
            <person name="Aerts A."/>
            <person name="Benoit I."/>
            <person name="Boyd A."/>
            <person name="Carlson A."/>
            <person name="Copeland A."/>
            <person name="Coutinho P.M."/>
            <person name="de Vries R.P."/>
            <person name="Ferreira P."/>
            <person name="Findley K."/>
            <person name="Foster B."/>
            <person name="Gaskell J."/>
            <person name="Glotzer D."/>
            <person name="Gorecki P."/>
            <person name="Heitman J."/>
            <person name="Hesse C."/>
            <person name="Hori C."/>
            <person name="Igarashi K."/>
            <person name="Jurgens J.A."/>
            <person name="Kallen N."/>
            <person name="Kersten P."/>
            <person name="Kohler A."/>
            <person name="Kuees U."/>
            <person name="Kumar T.K.A."/>
            <person name="Kuo A."/>
            <person name="LaButti K."/>
            <person name="Larrondo L.F."/>
            <person name="Lindquist E."/>
            <person name="Ling A."/>
            <person name="Lombard V."/>
            <person name="Lucas S."/>
            <person name="Lundell T."/>
            <person name="Martin R."/>
            <person name="McLaughlin D.J."/>
            <person name="Morgenstern I."/>
            <person name="Morin E."/>
            <person name="Murat C."/>
            <person name="Nagy L.G."/>
            <person name="Nolan M."/>
            <person name="Ohm R.A."/>
            <person name="Patyshakuliyeva A."/>
            <person name="Rokas A."/>
            <person name="Ruiz-Duenas F.J."/>
            <person name="Sabat G."/>
            <person name="Salamov A."/>
            <person name="Samejima M."/>
            <person name="Schmutz J."/>
            <person name="Slot J.C."/>
            <person name="St John F."/>
            <person name="Stenlid J."/>
            <person name="Sun H."/>
            <person name="Sun S."/>
            <person name="Syed K."/>
            <person name="Tsang A."/>
            <person name="Wiebenga A."/>
            <person name="Young D."/>
            <person name="Pisabarro A."/>
            <person name="Eastwood D.C."/>
            <person name="Martin F."/>
            <person name="Cullen D."/>
            <person name="Grigoriev I.V."/>
            <person name="Hibbett D.S."/>
        </authorList>
    </citation>
    <scope>NUCLEOTIDE SEQUENCE [LARGE SCALE GENOMIC DNA]</scope>
    <source>
        <strain evidence="1 2">MD-104</strain>
    </source>
</reference>
<evidence type="ECO:0000313" key="2">
    <source>
        <dbReference type="Proteomes" id="UP000218811"/>
    </source>
</evidence>
<keyword evidence="2" id="KW-1185">Reference proteome</keyword>
<dbReference type="EMBL" id="KB468168">
    <property type="protein sequence ID" value="PCH44825.1"/>
    <property type="molecule type" value="Genomic_DNA"/>
</dbReference>
<dbReference type="Proteomes" id="UP000218811">
    <property type="component" value="Unassembled WGS sequence"/>
</dbReference>
<sequence>MPVASRRYHLRWRITFAADAHQTTPRSHSECGESLASDGRHVSENVDAMLSQHAIHYLVKGQARGAQQVQWAQVLSRTATGKTGYKAAQYEVANSLYGYWQDYEVRLAPPPARVRGYGLCLILTPSVRYSIILDSCDNVDTSRTRASGMHMYDIWFQRIASESGTPMSTSLGCALEKHPIKIRLLIPGARTELRSMVAYMS</sequence>
<protein>
    <submittedName>
        <fullName evidence="1">Uncharacterized protein</fullName>
    </submittedName>
</protein>
<dbReference type="AlphaFoldDB" id="A0A2H3JTE4"/>